<comment type="caution">
    <text evidence="3">The sequence shown here is derived from an EMBL/GenBank/DDBJ whole genome shotgun (WGS) entry which is preliminary data.</text>
</comment>
<sequence>MPCEIRHATSCRAIKGEDVMFVHDLGNSYSESMLYVISDGHAGVDAAQFIESTFLPTLLSRLPPEFPNLAQTPDLGPFSDLIRRALCDTFMLVDAEWLEKGDNSGATLTVAMVIEGTLLTVANVGDSDAVLDTGTSMLEVTFSHRIQGCSVEQQRLEKAGCRMAQLGFHLQGPAKPGEPGVGPLRIWPGGLCVSRSIGDADAGPEIIPIPHIRQVLIPQEGCRVIMASDGLWDVLTLSKAVKMTRSKDAATAAAALLSAVTCQSRFNDDTSIIVLDMLPPGVTSFPEAVNNMKTSAAALQVGSAPQHTARRSPSSGGLFSCFSSSFSDEGHMSHGVRNDGDASAGRLLLYSDVDCLTTYPKAREGLVVKPWHLKPADAEVDSQISRDFTMHNEQYFTSRQCSIDAEKGGGVAMLVHNHAVNIPVASQVMTLGECTETTTASVPSPKRMGSTRNELPTVADHA</sequence>
<accession>A0A250XBN7</accession>
<dbReference type="Proteomes" id="UP000232323">
    <property type="component" value="Unassembled WGS sequence"/>
</dbReference>
<feature type="domain" description="PPM-type phosphatase" evidence="2">
    <location>
        <begin position="18"/>
        <end position="277"/>
    </location>
</feature>
<evidence type="ECO:0000259" key="2">
    <source>
        <dbReference type="PROSITE" id="PS51746"/>
    </source>
</evidence>
<dbReference type="SUPFAM" id="SSF81606">
    <property type="entry name" value="PP2C-like"/>
    <property type="match status" value="1"/>
</dbReference>
<dbReference type="CDD" id="cd00143">
    <property type="entry name" value="PP2Cc"/>
    <property type="match status" value="1"/>
</dbReference>
<dbReference type="InterPro" id="IPR036457">
    <property type="entry name" value="PPM-type-like_dom_sf"/>
</dbReference>
<name>A0A250XBN7_9CHLO</name>
<dbReference type="EMBL" id="BEGY01000053">
    <property type="protein sequence ID" value="GAX80484.1"/>
    <property type="molecule type" value="Genomic_DNA"/>
</dbReference>
<feature type="region of interest" description="Disordered" evidence="1">
    <location>
        <begin position="436"/>
        <end position="462"/>
    </location>
</feature>
<dbReference type="Pfam" id="PF00481">
    <property type="entry name" value="PP2C"/>
    <property type="match status" value="1"/>
</dbReference>
<dbReference type="AlphaFoldDB" id="A0A250XBN7"/>
<dbReference type="InterPro" id="IPR015655">
    <property type="entry name" value="PP2C"/>
</dbReference>
<dbReference type="SMART" id="SM00332">
    <property type="entry name" value="PP2Cc"/>
    <property type="match status" value="1"/>
</dbReference>
<dbReference type="STRING" id="1157962.A0A250XBN7"/>
<protein>
    <recommendedName>
        <fullName evidence="2">PPM-type phosphatase domain-containing protein</fullName>
    </recommendedName>
</protein>
<reference evidence="3 4" key="1">
    <citation type="submission" date="2017-08" db="EMBL/GenBank/DDBJ databases">
        <title>Acidophilic green algal genome provides insights into adaptation to an acidic environment.</title>
        <authorList>
            <person name="Hirooka S."/>
            <person name="Hirose Y."/>
            <person name="Kanesaki Y."/>
            <person name="Higuchi S."/>
            <person name="Fujiwara T."/>
            <person name="Onuma R."/>
            <person name="Era A."/>
            <person name="Ohbayashi R."/>
            <person name="Uzuka A."/>
            <person name="Nozaki H."/>
            <person name="Yoshikawa H."/>
            <person name="Miyagishima S.Y."/>
        </authorList>
    </citation>
    <scope>NUCLEOTIDE SEQUENCE [LARGE SCALE GENOMIC DNA]</scope>
    <source>
        <strain evidence="3 4">NIES-2499</strain>
    </source>
</reference>
<dbReference type="Gene3D" id="3.60.40.10">
    <property type="entry name" value="PPM-type phosphatase domain"/>
    <property type="match status" value="1"/>
</dbReference>
<evidence type="ECO:0000256" key="1">
    <source>
        <dbReference type="SAM" id="MobiDB-lite"/>
    </source>
</evidence>
<keyword evidence="4" id="KW-1185">Reference proteome</keyword>
<evidence type="ECO:0000313" key="3">
    <source>
        <dbReference type="EMBL" id="GAX80484.1"/>
    </source>
</evidence>
<evidence type="ECO:0000313" key="4">
    <source>
        <dbReference type="Proteomes" id="UP000232323"/>
    </source>
</evidence>
<proteinExistence type="predicted"/>
<dbReference type="OrthoDB" id="10264738at2759"/>
<dbReference type="InterPro" id="IPR001932">
    <property type="entry name" value="PPM-type_phosphatase-like_dom"/>
</dbReference>
<dbReference type="PANTHER" id="PTHR47992">
    <property type="entry name" value="PROTEIN PHOSPHATASE"/>
    <property type="match status" value="1"/>
</dbReference>
<organism evidence="3 4">
    <name type="scientific">Chlamydomonas eustigma</name>
    <dbReference type="NCBI Taxonomy" id="1157962"/>
    <lineage>
        <taxon>Eukaryota</taxon>
        <taxon>Viridiplantae</taxon>
        <taxon>Chlorophyta</taxon>
        <taxon>core chlorophytes</taxon>
        <taxon>Chlorophyceae</taxon>
        <taxon>CS clade</taxon>
        <taxon>Chlamydomonadales</taxon>
        <taxon>Chlamydomonadaceae</taxon>
        <taxon>Chlamydomonas</taxon>
    </lineage>
</organism>
<gene>
    <name evidence="3" type="ORF">CEUSTIGMA_g7922.t1</name>
</gene>
<dbReference type="PROSITE" id="PS51746">
    <property type="entry name" value="PPM_2"/>
    <property type="match status" value="1"/>
</dbReference>
<dbReference type="GO" id="GO:0004722">
    <property type="term" value="F:protein serine/threonine phosphatase activity"/>
    <property type="evidence" value="ECO:0007669"/>
    <property type="project" value="InterPro"/>
</dbReference>